<feature type="compositionally biased region" description="Acidic residues" evidence="11">
    <location>
        <begin position="461"/>
        <end position="470"/>
    </location>
</feature>
<keyword evidence="5" id="KW-0106">Calcium</keyword>
<dbReference type="PANTHER" id="PTHR10336">
    <property type="entry name" value="PHOSPHOINOSITIDE-SPECIFIC PHOSPHOLIPASE C FAMILY PROTEIN"/>
    <property type="match status" value="1"/>
</dbReference>
<evidence type="ECO:0000256" key="11">
    <source>
        <dbReference type="SAM" id="MobiDB-lite"/>
    </source>
</evidence>
<dbReference type="FunFam" id="1.10.238.10:FF:000005">
    <property type="entry name" value="Phosphoinositide phospholipase C"/>
    <property type="match status" value="1"/>
</dbReference>
<keyword evidence="8" id="KW-0807">Transducer</keyword>
<dbReference type="PROSITE" id="PS50004">
    <property type="entry name" value="C2"/>
    <property type="match status" value="1"/>
</dbReference>
<dbReference type="PROSITE" id="PS50003">
    <property type="entry name" value="PH_DOMAIN"/>
    <property type="match status" value="1"/>
</dbReference>
<name>A0A016V269_9BILA</name>
<dbReference type="PROSITE" id="PS50008">
    <property type="entry name" value="PIPLC_Y_DOMAIN"/>
    <property type="match status" value="1"/>
</dbReference>
<evidence type="ECO:0000256" key="3">
    <source>
        <dbReference type="ARBA" id="ARBA00012368"/>
    </source>
</evidence>
<feature type="domain" description="C2" evidence="13">
    <location>
        <begin position="617"/>
        <end position="744"/>
    </location>
</feature>
<dbReference type="GO" id="GO:0004435">
    <property type="term" value="F:phosphatidylinositol-4,5-bisphosphate phospholipase C activity"/>
    <property type="evidence" value="ECO:0007669"/>
    <property type="project" value="UniProtKB-EC"/>
</dbReference>
<reference evidence="17" key="1">
    <citation type="journal article" date="2015" name="Nat. Genet.">
        <title>The genome and transcriptome of the zoonotic hookworm Ancylostoma ceylanicum identify infection-specific gene families.</title>
        <authorList>
            <person name="Schwarz E.M."/>
            <person name="Hu Y."/>
            <person name="Antoshechkin I."/>
            <person name="Miller M.M."/>
            <person name="Sternberg P.W."/>
            <person name="Aroian R.V."/>
        </authorList>
    </citation>
    <scope>NUCLEOTIDE SEQUENCE</scope>
    <source>
        <strain evidence="17">HY135</strain>
    </source>
</reference>
<comment type="caution">
    <text evidence="16">The sequence shown here is derived from an EMBL/GenBank/DDBJ whole genome shotgun (WGS) entry which is preliminary data.</text>
</comment>
<evidence type="ECO:0000256" key="5">
    <source>
        <dbReference type="ARBA" id="ARBA00022837"/>
    </source>
</evidence>
<comment type="catalytic activity">
    <reaction evidence="9">
        <text>a 1,2-diacyl-sn-glycero-3-phospho-(1D-myo-inositol-4,5-bisphosphate) + H2O = 1D-myo-inositol 1,4,5-trisphosphate + a 1,2-diacyl-sn-glycerol + H(+)</text>
        <dbReference type="Rhea" id="RHEA:33179"/>
        <dbReference type="ChEBI" id="CHEBI:15377"/>
        <dbReference type="ChEBI" id="CHEBI:15378"/>
        <dbReference type="ChEBI" id="CHEBI:17815"/>
        <dbReference type="ChEBI" id="CHEBI:58456"/>
        <dbReference type="ChEBI" id="CHEBI:203600"/>
        <dbReference type="EC" id="3.1.4.11"/>
    </reaction>
    <physiologicalReaction direction="left-to-right" evidence="9">
        <dbReference type="Rhea" id="RHEA:33180"/>
    </physiologicalReaction>
</comment>
<evidence type="ECO:0000256" key="2">
    <source>
        <dbReference type="ARBA" id="ARBA00004496"/>
    </source>
</evidence>
<dbReference type="SUPFAM" id="SSF51695">
    <property type="entry name" value="PLC-like phosphodiesterases"/>
    <property type="match status" value="1"/>
</dbReference>
<dbReference type="InterPro" id="IPR011992">
    <property type="entry name" value="EF-hand-dom_pair"/>
</dbReference>
<evidence type="ECO:0000256" key="6">
    <source>
        <dbReference type="ARBA" id="ARBA00022963"/>
    </source>
</evidence>
<evidence type="ECO:0000259" key="12">
    <source>
        <dbReference type="PROSITE" id="PS50003"/>
    </source>
</evidence>
<dbReference type="SMART" id="SM00239">
    <property type="entry name" value="C2"/>
    <property type="match status" value="1"/>
</dbReference>
<dbReference type="InterPro" id="IPR018247">
    <property type="entry name" value="EF_Hand_1_Ca_BS"/>
</dbReference>
<dbReference type="PROSITE" id="PS00018">
    <property type="entry name" value="EF_HAND_1"/>
    <property type="match status" value="1"/>
</dbReference>
<keyword evidence="10" id="KW-0378">Hydrolase</keyword>
<dbReference type="SMART" id="SM00233">
    <property type="entry name" value="PH"/>
    <property type="match status" value="1"/>
</dbReference>
<dbReference type="AlphaFoldDB" id="A0A016V269"/>
<dbReference type="Gene3D" id="1.10.238.10">
    <property type="entry name" value="EF-hand"/>
    <property type="match status" value="2"/>
</dbReference>
<dbReference type="InterPro" id="IPR001192">
    <property type="entry name" value="PI-PLC_fam"/>
</dbReference>
<dbReference type="CDD" id="cd08558">
    <property type="entry name" value="PI-PLCc_eukaryota"/>
    <property type="match status" value="1"/>
</dbReference>
<dbReference type="GO" id="GO:0035556">
    <property type="term" value="P:intracellular signal transduction"/>
    <property type="evidence" value="ECO:0007669"/>
    <property type="project" value="InterPro"/>
</dbReference>
<keyword evidence="6 10" id="KW-0442">Lipid degradation</keyword>
<organism evidence="16 17">
    <name type="scientific">Ancylostoma ceylanicum</name>
    <dbReference type="NCBI Taxonomy" id="53326"/>
    <lineage>
        <taxon>Eukaryota</taxon>
        <taxon>Metazoa</taxon>
        <taxon>Ecdysozoa</taxon>
        <taxon>Nematoda</taxon>
        <taxon>Chromadorea</taxon>
        <taxon>Rhabditida</taxon>
        <taxon>Rhabditina</taxon>
        <taxon>Rhabditomorpha</taxon>
        <taxon>Strongyloidea</taxon>
        <taxon>Ancylostomatidae</taxon>
        <taxon>Ancylostomatinae</taxon>
        <taxon>Ancylostoma</taxon>
    </lineage>
</organism>
<evidence type="ECO:0000256" key="7">
    <source>
        <dbReference type="ARBA" id="ARBA00023098"/>
    </source>
</evidence>
<evidence type="ECO:0000313" key="17">
    <source>
        <dbReference type="Proteomes" id="UP000024635"/>
    </source>
</evidence>
<dbReference type="InterPro" id="IPR001849">
    <property type="entry name" value="PH_domain"/>
</dbReference>
<dbReference type="InterPro" id="IPR002048">
    <property type="entry name" value="EF_hand_dom"/>
</dbReference>
<dbReference type="GO" id="GO:0005886">
    <property type="term" value="C:plasma membrane"/>
    <property type="evidence" value="ECO:0007669"/>
    <property type="project" value="TreeGrafter"/>
</dbReference>
<dbReference type="Gene3D" id="2.30.29.30">
    <property type="entry name" value="Pleckstrin-homology domain (PH domain)/Phosphotyrosine-binding domain (PTB)"/>
    <property type="match status" value="1"/>
</dbReference>
<keyword evidence="17" id="KW-1185">Reference proteome</keyword>
<dbReference type="OrthoDB" id="269822at2759"/>
<dbReference type="Pfam" id="PF00168">
    <property type="entry name" value="C2"/>
    <property type="match status" value="1"/>
</dbReference>
<sequence>MDGPLPAKEDDEQQRREDVAWAEAGSSLRRVKSGKLRSSNHVSIKEGKYLNYYRTYFFSFIPNSLKSVPLTDILEVRAGYNTDNLHRAAKHYHFQEAAPESTCFSVIFTHRKFLHKSVDFAASSREDRDKWVSALSYLLSKAKEQRAHFNEEAWIVQKFHEADTNKNGTLSFNEVWSLLKKMNLQISEKYARAYFKESEGQSTRDGVLDEKEFLNFFTRLTDRPELNHLLRMASSDGGQSLTTADLQKFLTEEQDFHNVDVKKAESILETFEQVLQDKQQEKLMGIMGIRRLLQSRWGNILKEGHEAVWQDMDQPLPHYFCNSSHNTYLAGKQMTGEATIEGYIYALKKGARLLELDLFDGEHGEPVITHKRTLIDPITLRNALECIKRYAFETSPYPVILTIENHVGLVQQRVMVDVFQEVLGDLLYLPHPRSAQLEFPSPNVLKKKVLLRGKKLGESNDVPDEIEGDDSPTKPTAPHANVPLDPAFSALISIPSVKLSQNIHADIKKHPKDGSPSLSENKVLSLYEGGSPIFAYTAGRFVKSYPKGLRQDSSNMKPVPSWMCGIQSVALNMQTAGEDLDLNTGLFRVNGNCGYVLKPDILLKGIGWPQNLSSFPSLYQQQSNVFSDPRSVIKPKVKLGIRVISAQYLPKAAPGKDIIDPYVSIQIFGVPRDEFKDKTKVIKDNGFNPVWEEAFEKDLHCPELAILRFCVKDWDSTTTNDFIGEFSIPVSNMRKGKRFGVRSFVFPFLPTPLWFHDFLLFPGYSQIRLNTGFQHNPDESASLFVQILLVPL</sequence>
<comment type="cofactor">
    <cofactor evidence="1">
        <name>Ca(2+)</name>
        <dbReference type="ChEBI" id="CHEBI:29108"/>
    </cofactor>
</comment>
<comment type="subcellular location">
    <subcellularLocation>
        <location evidence="2">Cytoplasm</location>
    </subcellularLocation>
</comment>
<dbReference type="Pfam" id="PF00387">
    <property type="entry name" value="PI-PLC-Y"/>
    <property type="match status" value="1"/>
</dbReference>
<evidence type="ECO:0000259" key="13">
    <source>
        <dbReference type="PROSITE" id="PS50004"/>
    </source>
</evidence>
<dbReference type="PROSITE" id="PS50222">
    <property type="entry name" value="EF_HAND_2"/>
    <property type="match status" value="1"/>
</dbReference>
<evidence type="ECO:0000313" key="16">
    <source>
        <dbReference type="EMBL" id="EYC21082.1"/>
    </source>
</evidence>
<dbReference type="Gene3D" id="2.60.40.150">
    <property type="entry name" value="C2 domain"/>
    <property type="match status" value="1"/>
</dbReference>
<dbReference type="Pfam" id="PF14788">
    <property type="entry name" value="EF-hand_10"/>
    <property type="match status" value="1"/>
</dbReference>
<dbReference type="InterPro" id="IPR000909">
    <property type="entry name" value="PLipase_C_PInositol-sp_X_dom"/>
</dbReference>
<dbReference type="CDD" id="cd00275">
    <property type="entry name" value="C2_PLC_like"/>
    <property type="match status" value="1"/>
</dbReference>
<dbReference type="GO" id="GO:0016042">
    <property type="term" value="P:lipid catabolic process"/>
    <property type="evidence" value="ECO:0007669"/>
    <property type="project" value="UniProtKB-KW"/>
</dbReference>
<dbReference type="Pfam" id="PF00388">
    <property type="entry name" value="PI-PLC-X"/>
    <property type="match status" value="1"/>
</dbReference>
<dbReference type="SUPFAM" id="SSF50729">
    <property type="entry name" value="PH domain-like"/>
    <property type="match status" value="1"/>
</dbReference>
<protein>
    <recommendedName>
        <fullName evidence="3 10">Phosphoinositide phospholipase C</fullName>
        <ecNumber evidence="3 10">3.1.4.11</ecNumber>
    </recommendedName>
</protein>
<dbReference type="PANTHER" id="PTHR10336:SF209">
    <property type="entry name" value="PHOSPHOINOSITIDE PHOSPHOLIPASE C"/>
    <property type="match status" value="1"/>
</dbReference>
<dbReference type="InterPro" id="IPR001711">
    <property type="entry name" value="PLipase_C_Pinositol-sp_Y"/>
</dbReference>
<dbReference type="InterPro" id="IPR017946">
    <property type="entry name" value="PLC-like_Pdiesterase_TIM-brl"/>
</dbReference>
<keyword evidence="4" id="KW-0963">Cytoplasm</keyword>
<dbReference type="SMART" id="SM00149">
    <property type="entry name" value="PLCYc"/>
    <property type="match status" value="1"/>
</dbReference>
<dbReference type="SUPFAM" id="SSF47473">
    <property type="entry name" value="EF-hand"/>
    <property type="match status" value="1"/>
</dbReference>
<keyword evidence="7 10" id="KW-0443">Lipid metabolism</keyword>
<feature type="region of interest" description="Disordered" evidence="11">
    <location>
        <begin position="458"/>
        <end position="480"/>
    </location>
</feature>
<dbReference type="InterPro" id="IPR035892">
    <property type="entry name" value="C2_domain_sf"/>
</dbReference>
<dbReference type="InterPro" id="IPR039504">
    <property type="entry name" value="PLC-delta3_EF-hand"/>
</dbReference>
<gene>
    <name evidence="16" type="primary">Acey_s0020.g218</name>
    <name evidence="16" type="synonym">Acey-plc-4</name>
    <name evidence="16" type="ORF">Y032_0020g218</name>
</gene>
<feature type="domain" description="PH" evidence="12">
    <location>
        <begin position="103"/>
        <end position="140"/>
    </location>
</feature>
<dbReference type="CDD" id="cd16202">
    <property type="entry name" value="EFh_PI-PLCdelta"/>
    <property type="match status" value="1"/>
</dbReference>
<feature type="domain" description="EF-hand" evidence="15">
    <location>
        <begin position="150"/>
        <end position="185"/>
    </location>
</feature>
<dbReference type="InterPro" id="IPR011993">
    <property type="entry name" value="PH-like_dom_sf"/>
</dbReference>
<evidence type="ECO:0000256" key="10">
    <source>
        <dbReference type="RuleBase" id="RU361133"/>
    </source>
</evidence>
<evidence type="ECO:0000256" key="8">
    <source>
        <dbReference type="ARBA" id="ARBA00023224"/>
    </source>
</evidence>
<dbReference type="SUPFAM" id="SSF49562">
    <property type="entry name" value="C2 domain (Calcium/lipid-binding domain, CaLB)"/>
    <property type="match status" value="1"/>
</dbReference>
<dbReference type="EMBL" id="JARK01001356">
    <property type="protein sequence ID" value="EYC21082.1"/>
    <property type="molecule type" value="Genomic_DNA"/>
</dbReference>
<feature type="domain" description="PI-PLC Y-box" evidence="14">
    <location>
        <begin position="517"/>
        <end position="602"/>
    </location>
</feature>
<dbReference type="Proteomes" id="UP000024635">
    <property type="component" value="Unassembled WGS sequence"/>
</dbReference>
<dbReference type="GO" id="GO:0005737">
    <property type="term" value="C:cytoplasm"/>
    <property type="evidence" value="ECO:0007669"/>
    <property type="project" value="UniProtKB-SubCell"/>
</dbReference>
<dbReference type="GO" id="GO:0005509">
    <property type="term" value="F:calcium ion binding"/>
    <property type="evidence" value="ECO:0007669"/>
    <property type="project" value="InterPro"/>
</dbReference>
<dbReference type="EC" id="3.1.4.11" evidence="3 10"/>
<dbReference type="PROSITE" id="PS50007">
    <property type="entry name" value="PIPLC_X_DOMAIN"/>
    <property type="match status" value="1"/>
</dbReference>
<dbReference type="SMART" id="SM00148">
    <property type="entry name" value="PLCXc"/>
    <property type="match status" value="1"/>
</dbReference>
<dbReference type="Gene3D" id="3.20.20.190">
    <property type="entry name" value="Phosphatidylinositol (PI) phosphodiesterase"/>
    <property type="match status" value="1"/>
</dbReference>
<evidence type="ECO:0000259" key="15">
    <source>
        <dbReference type="PROSITE" id="PS50222"/>
    </source>
</evidence>
<dbReference type="STRING" id="53326.A0A016V269"/>
<evidence type="ECO:0000256" key="9">
    <source>
        <dbReference type="ARBA" id="ARBA00023674"/>
    </source>
</evidence>
<dbReference type="InterPro" id="IPR000008">
    <property type="entry name" value="C2_dom"/>
</dbReference>
<dbReference type="PRINTS" id="PR00390">
    <property type="entry name" value="PHPHLIPASEC"/>
</dbReference>
<evidence type="ECO:0000256" key="1">
    <source>
        <dbReference type="ARBA" id="ARBA00001913"/>
    </source>
</evidence>
<evidence type="ECO:0000256" key="4">
    <source>
        <dbReference type="ARBA" id="ARBA00022490"/>
    </source>
</evidence>
<evidence type="ECO:0000259" key="14">
    <source>
        <dbReference type="PROSITE" id="PS50008"/>
    </source>
</evidence>
<accession>A0A016V269</accession>
<proteinExistence type="predicted"/>